<feature type="domain" description="Band 7" evidence="2">
    <location>
        <begin position="116"/>
        <end position="290"/>
    </location>
</feature>
<name>A0A1F5BVX9_9BACT</name>
<dbReference type="CDD" id="cd03401">
    <property type="entry name" value="SPFH_prohibitin"/>
    <property type="match status" value="1"/>
</dbReference>
<keyword evidence="1" id="KW-1133">Transmembrane helix</keyword>
<dbReference type="STRING" id="1797298.A2988_04690"/>
<dbReference type="GO" id="GO:0016020">
    <property type="term" value="C:membrane"/>
    <property type="evidence" value="ECO:0007669"/>
    <property type="project" value="InterPro"/>
</dbReference>
<dbReference type="Pfam" id="PF01145">
    <property type="entry name" value="Band_7"/>
    <property type="match status" value="1"/>
</dbReference>
<dbReference type="InterPro" id="IPR000163">
    <property type="entry name" value="Prohibitin"/>
</dbReference>
<dbReference type="PANTHER" id="PTHR23222:SF0">
    <property type="entry name" value="PROHIBITIN 1"/>
    <property type="match status" value="1"/>
</dbReference>
<comment type="caution">
    <text evidence="3">The sequence shown here is derived from an EMBL/GenBank/DDBJ whole genome shotgun (WGS) entry which is preliminary data.</text>
</comment>
<dbReference type="PRINTS" id="PR00679">
    <property type="entry name" value="PROHIBITIN"/>
</dbReference>
<gene>
    <name evidence="3" type="ORF">A2988_04690</name>
</gene>
<reference evidence="3 4" key="1">
    <citation type="journal article" date="2016" name="Nat. Commun.">
        <title>Thousands of microbial genomes shed light on interconnected biogeochemical processes in an aquifer system.</title>
        <authorList>
            <person name="Anantharaman K."/>
            <person name="Brown C.T."/>
            <person name="Hug L.A."/>
            <person name="Sharon I."/>
            <person name="Castelle C.J."/>
            <person name="Probst A.J."/>
            <person name="Thomas B.C."/>
            <person name="Singh A."/>
            <person name="Wilkins M.J."/>
            <person name="Karaoz U."/>
            <person name="Brodie E.L."/>
            <person name="Williams K.H."/>
            <person name="Hubbard S.S."/>
            <person name="Banfield J.F."/>
        </authorList>
    </citation>
    <scope>NUCLEOTIDE SEQUENCE [LARGE SCALE GENOMIC DNA]</scope>
</reference>
<keyword evidence="1" id="KW-0812">Transmembrane</keyword>
<keyword evidence="1" id="KW-0472">Membrane</keyword>
<dbReference type="AlphaFoldDB" id="A0A1F5BVX9"/>
<dbReference type="Proteomes" id="UP000176650">
    <property type="component" value="Unassembled WGS sequence"/>
</dbReference>
<dbReference type="SUPFAM" id="SSF117892">
    <property type="entry name" value="Band 7/SPFH domain"/>
    <property type="match status" value="1"/>
</dbReference>
<evidence type="ECO:0000259" key="2">
    <source>
        <dbReference type="SMART" id="SM00244"/>
    </source>
</evidence>
<evidence type="ECO:0000256" key="1">
    <source>
        <dbReference type="SAM" id="Phobius"/>
    </source>
</evidence>
<evidence type="ECO:0000313" key="4">
    <source>
        <dbReference type="Proteomes" id="UP000176650"/>
    </source>
</evidence>
<dbReference type="Gene3D" id="3.30.479.30">
    <property type="entry name" value="Band 7 domain"/>
    <property type="match status" value="1"/>
</dbReference>
<protein>
    <recommendedName>
        <fullName evidence="2">Band 7 domain-containing protein</fullName>
    </recommendedName>
</protein>
<dbReference type="InterPro" id="IPR036013">
    <property type="entry name" value="Band_7/SPFH_dom_sf"/>
</dbReference>
<evidence type="ECO:0000313" key="3">
    <source>
        <dbReference type="EMBL" id="OGD34762.1"/>
    </source>
</evidence>
<dbReference type="InterPro" id="IPR001107">
    <property type="entry name" value="Band_7"/>
</dbReference>
<dbReference type="PANTHER" id="PTHR23222">
    <property type="entry name" value="PROHIBITIN"/>
    <property type="match status" value="1"/>
</dbReference>
<accession>A0A1F5BVX9</accession>
<feature type="transmembrane region" description="Helical" evidence="1">
    <location>
        <begin position="31"/>
        <end position="49"/>
    </location>
</feature>
<sequence>MNNLLKTIKTFIIVALAVVISVMLGSDNSGYIPFVIISFVGLYFIINAVSQVFKVILSSDNPFLIQIKGRFLSRFDTKQSQILNKISNNINIMPNNFKKLFLYSTIGVITIIILLNSIVIVQAGETGVYQLFGKVRDQELKSGFHVINPLASVVKMSTRTEQYTMSVAQEEGNKTGDDSIDALTNEGLTIKLDITVLYHLIEDKASDIYKNLGENYEEKIIRPEIRSAIRETVAKYDSKAIYSDKRDEIVASLKEGLEKALISRGIVMETILLRNVSLPSNLSAAIQEKLKAEQESQRYNFLIDKEKKEAERKVIESKGQRDAQQIINESLTDKYLNYLYIKELKDRQGTIYVPINPQTGMPMFKGL</sequence>
<proteinExistence type="predicted"/>
<dbReference type="EMBL" id="MEYS01000001">
    <property type="protein sequence ID" value="OGD34762.1"/>
    <property type="molecule type" value="Genomic_DNA"/>
</dbReference>
<feature type="transmembrane region" description="Helical" evidence="1">
    <location>
        <begin position="7"/>
        <end position="25"/>
    </location>
</feature>
<organism evidence="3 4">
    <name type="scientific">Candidatus Azambacteria bacterium RIFCSPLOWO2_01_FULL_46_25</name>
    <dbReference type="NCBI Taxonomy" id="1797298"/>
    <lineage>
        <taxon>Bacteria</taxon>
        <taxon>Candidatus Azamiibacteriota</taxon>
    </lineage>
</organism>
<dbReference type="SMART" id="SM00244">
    <property type="entry name" value="PHB"/>
    <property type="match status" value="1"/>
</dbReference>
<feature type="transmembrane region" description="Helical" evidence="1">
    <location>
        <begin position="100"/>
        <end position="121"/>
    </location>
</feature>